<feature type="region of interest" description="Disordered" evidence="1">
    <location>
        <begin position="27"/>
        <end position="59"/>
    </location>
</feature>
<accession>A0A915II46</accession>
<dbReference type="AlphaFoldDB" id="A0A915II46"/>
<evidence type="ECO:0000313" key="2">
    <source>
        <dbReference type="Proteomes" id="UP000887565"/>
    </source>
</evidence>
<name>A0A915II46_ROMCU</name>
<evidence type="ECO:0000256" key="1">
    <source>
        <dbReference type="SAM" id="MobiDB-lite"/>
    </source>
</evidence>
<organism evidence="2 3">
    <name type="scientific">Romanomermis culicivorax</name>
    <name type="common">Nematode worm</name>
    <dbReference type="NCBI Taxonomy" id="13658"/>
    <lineage>
        <taxon>Eukaryota</taxon>
        <taxon>Metazoa</taxon>
        <taxon>Ecdysozoa</taxon>
        <taxon>Nematoda</taxon>
        <taxon>Enoplea</taxon>
        <taxon>Dorylaimia</taxon>
        <taxon>Mermithida</taxon>
        <taxon>Mermithoidea</taxon>
        <taxon>Mermithidae</taxon>
        <taxon>Romanomermis</taxon>
    </lineage>
</organism>
<keyword evidence="2" id="KW-1185">Reference proteome</keyword>
<dbReference type="Proteomes" id="UP000887565">
    <property type="component" value="Unplaced"/>
</dbReference>
<evidence type="ECO:0000313" key="3">
    <source>
        <dbReference type="WBParaSite" id="nRc.2.0.1.t13479-RA"/>
    </source>
</evidence>
<protein>
    <submittedName>
        <fullName evidence="3">Uncharacterized protein</fullName>
    </submittedName>
</protein>
<reference evidence="3" key="1">
    <citation type="submission" date="2022-11" db="UniProtKB">
        <authorList>
            <consortium name="WormBaseParasite"/>
        </authorList>
    </citation>
    <scope>IDENTIFICATION</scope>
</reference>
<proteinExistence type="predicted"/>
<dbReference type="WBParaSite" id="nRc.2.0.1.t13479-RA">
    <property type="protein sequence ID" value="nRc.2.0.1.t13479-RA"/>
    <property type="gene ID" value="nRc.2.0.1.g13479"/>
</dbReference>
<sequence>MFLDTVSMQHPPKKFILDIEFSSQDVYGPETATPGCEPKGQTITNTSKEESAQKTNKTADSSILAVELLTKALVPSANLKESEESDHVVEIEMKFPRIVEEKQLVLQPPQVISQRGCTTMAPSNLMEIERNMNIA</sequence>